<dbReference type="EMBL" id="JAGEOJ010000006">
    <property type="protein sequence ID" value="MBO2448671.1"/>
    <property type="molecule type" value="Genomic_DNA"/>
</dbReference>
<proteinExistence type="predicted"/>
<dbReference type="AlphaFoldDB" id="A0A939T209"/>
<accession>A0A939T209</accession>
<protein>
    <submittedName>
        <fullName evidence="1">Uncharacterized protein</fullName>
    </submittedName>
</protein>
<evidence type="ECO:0000313" key="1">
    <source>
        <dbReference type="EMBL" id="MBO2448671.1"/>
    </source>
</evidence>
<name>A0A939T209_9ACTN</name>
<dbReference type="Proteomes" id="UP000669179">
    <property type="component" value="Unassembled WGS sequence"/>
</dbReference>
<reference evidence="1" key="1">
    <citation type="submission" date="2021-03" db="EMBL/GenBank/DDBJ databases">
        <authorList>
            <person name="Kanchanasin P."/>
            <person name="Saeng-In P."/>
            <person name="Phongsopitanun W."/>
            <person name="Yuki M."/>
            <person name="Kudo T."/>
            <person name="Ohkuma M."/>
            <person name="Tanasupawat S."/>
        </authorList>
    </citation>
    <scope>NUCLEOTIDE SEQUENCE</scope>
    <source>
        <strain evidence="1">GKU 128</strain>
    </source>
</reference>
<gene>
    <name evidence="1" type="ORF">J4573_16335</name>
</gene>
<dbReference type="RefSeq" id="WP_208256333.1">
    <property type="nucleotide sequence ID" value="NZ_JAGEOJ010000006.1"/>
</dbReference>
<comment type="caution">
    <text evidence="1">The sequence shown here is derived from an EMBL/GenBank/DDBJ whole genome shotgun (WGS) entry which is preliminary data.</text>
</comment>
<sequence length="61" mass="6828">MKQPAIALKTGCTIYAGKDMVLTVTQKRLPLFTEGIIYIVVEELKYPLVMLEKDEVEVVGT</sequence>
<keyword evidence="2" id="KW-1185">Reference proteome</keyword>
<organism evidence="1 2">
    <name type="scientific">Actinomadura barringtoniae</name>
    <dbReference type="NCBI Taxonomy" id="1427535"/>
    <lineage>
        <taxon>Bacteria</taxon>
        <taxon>Bacillati</taxon>
        <taxon>Actinomycetota</taxon>
        <taxon>Actinomycetes</taxon>
        <taxon>Streptosporangiales</taxon>
        <taxon>Thermomonosporaceae</taxon>
        <taxon>Actinomadura</taxon>
    </lineage>
</organism>
<evidence type="ECO:0000313" key="2">
    <source>
        <dbReference type="Proteomes" id="UP000669179"/>
    </source>
</evidence>